<dbReference type="Proteomes" id="UP000295252">
    <property type="component" value="Chromosome III"/>
</dbReference>
<name>A0A068V3P2_COFCA</name>
<accession>A0A068V3P2</accession>
<proteinExistence type="predicted"/>
<dbReference type="EMBL" id="HG739181">
    <property type="protein sequence ID" value="CDP15256.1"/>
    <property type="molecule type" value="Genomic_DNA"/>
</dbReference>
<dbReference type="PhylomeDB" id="A0A068V3P2"/>
<dbReference type="InterPro" id="IPR015972">
    <property type="entry name" value="Ribosomal_eL19_dom1"/>
</dbReference>
<sequence>MVSLKLQKQLAASVPKCGRGKV</sequence>
<gene>
    <name evidence="1" type="ORF">GSCOC_T00042908001</name>
</gene>
<protein>
    <submittedName>
        <fullName evidence="1">Uncharacterized protein</fullName>
    </submittedName>
</protein>
<dbReference type="GO" id="GO:0003735">
    <property type="term" value="F:structural constituent of ribosome"/>
    <property type="evidence" value="ECO:0007669"/>
    <property type="project" value="InterPro"/>
</dbReference>
<evidence type="ECO:0000313" key="1">
    <source>
        <dbReference type="EMBL" id="CDP15256.1"/>
    </source>
</evidence>
<dbReference type="AlphaFoldDB" id="A0A068V3P2"/>
<reference evidence="2" key="1">
    <citation type="journal article" date="2014" name="Science">
        <title>The coffee genome provides insight into the convergent evolution of caffeine biosynthesis.</title>
        <authorList>
            <person name="Denoeud F."/>
            <person name="Carretero-Paulet L."/>
            <person name="Dereeper A."/>
            <person name="Droc G."/>
            <person name="Guyot R."/>
            <person name="Pietrella M."/>
            <person name="Zheng C."/>
            <person name="Alberti A."/>
            <person name="Anthony F."/>
            <person name="Aprea G."/>
            <person name="Aury J.M."/>
            <person name="Bento P."/>
            <person name="Bernard M."/>
            <person name="Bocs S."/>
            <person name="Campa C."/>
            <person name="Cenci A."/>
            <person name="Combes M.C."/>
            <person name="Crouzillat D."/>
            <person name="Da Silva C."/>
            <person name="Daddiego L."/>
            <person name="De Bellis F."/>
            <person name="Dussert S."/>
            <person name="Garsmeur O."/>
            <person name="Gayraud T."/>
            <person name="Guignon V."/>
            <person name="Jahn K."/>
            <person name="Jamilloux V."/>
            <person name="Joet T."/>
            <person name="Labadie K."/>
            <person name="Lan T."/>
            <person name="Leclercq J."/>
            <person name="Lepelley M."/>
            <person name="Leroy T."/>
            <person name="Li L.T."/>
            <person name="Librado P."/>
            <person name="Lopez L."/>
            <person name="Munoz A."/>
            <person name="Noel B."/>
            <person name="Pallavicini A."/>
            <person name="Perrotta G."/>
            <person name="Poncet V."/>
            <person name="Pot D."/>
            <person name="Priyono X."/>
            <person name="Rigoreau M."/>
            <person name="Rouard M."/>
            <person name="Rozas J."/>
            <person name="Tranchant-Dubreuil C."/>
            <person name="VanBuren R."/>
            <person name="Zhang Q."/>
            <person name="Andrade A.C."/>
            <person name="Argout X."/>
            <person name="Bertrand B."/>
            <person name="de Kochko A."/>
            <person name="Graziosi G."/>
            <person name="Henry R.J."/>
            <person name="Jayarama X."/>
            <person name="Ming R."/>
            <person name="Nagai C."/>
            <person name="Rounsley S."/>
            <person name="Sankoff D."/>
            <person name="Giuliano G."/>
            <person name="Albert V.A."/>
            <person name="Wincker P."/>
            <person name="Lashermes P."/>
        </authorList>
    </citation>
    <scope>NUCLEOTIDE SEQUENCE [LARGE SCALE GENOMIC DNA]</scope>
    <source>
        <strain evidence="2">cv. DH200-94</strain>
    </source>
</reference>
<dbReference type="GO" id="GO:0005840">
    <property type="term" value="C:ribosome"/>
    <property type="evidence" value="ECO:0007669"/>
    <property type="project" value="InterPro"/>
</dbReference>
<keyword evidence="2" id="KW-1185">Reference proteome</keyword>
<dbReference type="Gene3D" id="1.10.1650.10">
    <property type="match status" value="1"/>
</dbReference>
<dbReference type="Gramene" id="CDP15256">
    <property type="protein sequence ID" value="CDP15256"/>
    <property type="gene ID" value="GSCOC_T00042908001"/>
</dbReference>
<dbReference type="GO" id="GO:0006412">
    <property type="term" value="P:translation"/>
    <property type="evidence" value="ECO:0007669"/>
    <property type="project" value="InterPro"/>
</dbReference>
<dbReference type="InParanoid" id="A0A068V3P2"/>
<evidence type="ECO:0000313" key="2">
    <source>
        <dbReference type="Proteomes" id="UP000295252"/>
    </source>
</evidence>
<organism evidence="1 2">
    <name type="scientific">Coffea canephora</name>
    <name type="common">Robusta coffee</name>
    <dbReference type="NCBI Taxonomy" id="49390"/>
    <lineage>
        <taxon>Eukaryota</taxon>
        <taxon>Viridiplantae</taxon>
        <taxon>Streptophyta</taxon>
        <taxon>Embryophyta</taxon>
        <taxon>Tracheophyta</taxon>
        <taxon>Spermatophyta</taxon>
        <taxon>Magnoliopsida</taxon>
        <taxon>eudicotyledons</taxon>
        <taxon>Gunneridae</taxon>
        <taxon>Pentapetalae</taxon>
        <taxon>asterids</taxon>
        <taxon>lamiids</taxon>
        <taxon>Gentianales</taxon>
        <taxon>Rubiaceae</taxon>
        <taxon>Ixoroideae</taxon>
        <taxon>Gardenieae complex</taxon>
        <taxon>Bertiereae - Coffeeae clade</taxon>
        <taxon>Coffeeae</taxon>
        <taxon>Coffea</taxon>
    </lineage>
</organism>